<evidence type="ECO:0000256" key="2">
    <source>
        <dbReference type="ARBA" id="ARBA00022618"/>
    </source>
</evidence>
<dbReference type="NCBIfam" id="TIGR00281">
    <property type="entry name" value="SMC-Scp complex subunit ScpB"/>
    <property type="match status" value="1"/>
</dbReference>
<comment type="subunit">
    <text evidence="5">Homodimer. Homodimerization may be required to stabilize the binding of ScpA to the Smc head domains. Component of a cohesin-like complex composed of ScpA, ScpB and the Smc homodimer, in which ScpA and ScpB bind to the head domain of Smc. The presence of the three proteins is required for the association of the complex with DNA.</text>
</comment>
<proteinExistence type="inferred from homology"/>
<dbReference type="EMBL" id="JBDXSU010000009">
    <property type="protein sequence ID" value="MFB5191208.1"/>
    <property type="molecule type" value="Genomic_DNA"/>
</dbReference>
<comment type="subcellular location">
    <subcellularLocation>
        <location evidence="5">Cytoplasm</location>
    </subcellularLocation>
    <text evidence="5">Associated with two foci at the outer edges of the nucleoid region in young cells, and at four foci within both cell halves in older cells.</text>
</comment>
<dbReference type="InterPro" id="IPR036388">
    <property type="entry name" value="WH-like_DNA-bd_sf"/>
</dbReference>
<dbReference type="RefSeq" id="WP_275476658.1">
    <property type="nucleotide sequence ID" value="NZ_CP162940.1"/>
</dbReference>
<keyword evidence="1 5" id="KW-0963">Cytoplasm</keyword>
<dbReference type="PIRSF" id="PIRSF019345">
    <property type="entry name" value="ScpB"/>
    <property type="match status" value="1"/>
</dbReference>
<dbReference type="InterPro" id="IPR005234">
    <property type="entry name" value="ScpB_csome_segregation"/>
</dbReference>
<comment type="caution">
    <text evidence="6">The sequence shown here is derived from an EMBL/GenBank/DDBJ whole genome shotgun (WGS) entry which is preliminary data.</text>
</comment>
<protein>
    <recommendedName>
        <fullName evidence="5">Segregation and condensation protein B</fullName>
    </recommendedName>
</protein>
<organism evidence="6 7">
    <name type="scientific">Alicyclobacillus fastidiosus</name>
    <dbReference type="NCBI Taxonomy" id="392011"/>
    <lineage>
        <taxon>Bacteria</taxon>
        <taxon>Bacillati</taxon>
        <taxon>Bacillota</taxon>
        <taxon>Bacilli</taxon>
        <taxon>Bacillales</taxon>
        <taxon>Alicyclobacillaceae</taxon>
        <taxon>Alicyclobacillus</taxon>
    </lineage>
</organism>
<evidence type="ECO:0000313" key="6">
    <source>
        <dbReference type="EMBL" id="MFB5191208.1"/>
    </source>
</evidence>
<comment type="function">
    <text evidence="5">Participates in chromosomal partition during cell division. May act via the formation of a condensin-like complex containing Smc and ScpA that pull DNA away from mid-cell into both cell halves.</text>
</comment>
<dbReference type="PANTHER" id="PTHR34298:SF2">
    <property type="entry name" value="SEGREGATION AND CONDENSATION PROTEIN B"/>
    <property type="match status" value="1"/>
</dbReference>
<keyword evidence="2 5" id="KW-0132">Cell division</keyword>
<name>A0ABV5AG92_9BACL</name>
<evidence type="ECO:0000256" key="4">
    <source>
        <dbReference type="ARBA" id="ARBA00023306"/>
    </source>
</evidence>
<evidence type="ECO:0000313" key="7">
    <source>
        <dbReference type="Proteomes" id="UP001579974"/>
    </source>
</evidence>
<evidence type="ECO:0000256" key="5">
    <source>
        <dbReference type="HAMAP-Rule" id="MF_01804"/>
    </source>
</evidence>
<dbReference type="Proteomes" id="UP001579974">
    <property type="component" value="Unassembled WGS sequence"/>
</dbReference>
<keyword evidence="3 5" id="KW-0159">Chromosome partition</keyword>
<dbReference type="SUPFAM" id="SSF46785">
    <property type="entry name" value="Winged helix' DNA-binding domain"/>
    <property type="match status" value="2"/>
</dbReference>
<dbReference type="Pfam" id="PF04079">
    <property type="entry name" value="SMC_ScpB"/>
    <property type="match status" value="1"/>
</dbReference>
<reference evidence="6 7" key="1">
    <citation type="journal article" date="2024" name="Int. J. Mol. Sci.">
        <title>Exploration of Alicyclobacillus spp. Genome in Search of Antibiotic Resistance.</title>
        <authorList>
            <person name="Bucka-Kolendo J."/>
            <person name="Kiousi D.E."/>
            <person name="Dekowska A."/>
            <person name="Mikolajczuk-Szczyrba A."/>
            <person name="Karadedos D.M."/>
            <person name="Michael P."/>
            <person name="Galanis A."/>
            <person name="Sokolowska B."/>
        </authorList>
    </citation>
    <scope>NUCLEOTIDE SEQUENCE [LARGE SCALE GENOMIC DNA]</scope>
    <source>
        <strain evidence="6 7">KKP 3000</strain>
    </source>
</reference>
<evidence type="ECO:0000256" key="1">
    <source>
        <dbReference type="ARBA" id="ARBA00022490"/>
    </source>
</evidence>
<dbReference type="Gene3D" id="1.10.10.10">
    <property type="entry name" value="Winged helix-like DNA-binding domain superfamily/Winged helix DNA-binding domain"/>
    <property type="match status" value="2"/>
</dbReference>
<keyword evidence="4 5" id="KW-0131">Cell cycle</keyword>
<dbReference type="PANTHER" id="PTHR34298">
    <property type="entry name" value="SEGREGATION AND CONDENSATION PROTEIN B"/>
    <property type="match status" value="1"/>
</dbReference>
<keyword evidence="7" id="KW-1185">Reference proteome</keyword>
<dbReference type="InterPro" id="IPR036390">
    <property type="entry name" value="WH_DNA-bd_sf"/>
</dbReference>
<evidence type="ECO:0000256" key="3">
    <source>
        <dbReference type="ARBA" id="ARBA00022829"/>
    </source>
</evidence>
<sequence length="186" mass="20335">MQLLSAVEAILFAAGSDGLQTSDIAHILDCSEADARNLCHQLRAAFDERGSGITLQEVADTWQLTTRPELAPFLKRMAQAPMQSSLSAAALEVLAIVSYKQPITRAEIDEIRGVQSDRALATLVHRQLVREVGRQDAPGRPILFGTTEQFLRHFGLKALTELPPLPPAPEEQDVSLFALPSEIARD</sequence>
<dbReference type="HAMAP" id="MF_01804">
    <property type="entry name" value="ScpB"/>
    <property type="match status" value="1"/>
</dbReference>
<gene>
    <name evidence="5 6" type="primary">scpB</name>
    <name evidence="6" type="ORF">KKP3000_004712</name>
</gene>
<comment type="similarity">
    <text evidence="5">Belongs to the ScpB family.</text>
</comment>
<accession>A0ABV5AG92</accession>